<accession>F9EQ75</accession>
<dbReference type="HOGENOM" id="CLU_1413339_0_0_0"/>
<sequence>MKKILIALMLVIGMFAYGDTMSDEIKKFYDSVEADTYIPDVQVVEDILREPYYNYNSPFAPESDTVISYGDFIIQISTWYAYETIYNFDVNKMKKEKPSIDKYFKDFHYKAIMDGDFLQVLWCIPSAHTLGVIDVTSGVIWIYGVDTGMASYTKGLYSMEPLHMRYSDFMYGLDRTDKELYKVICEINDVKI</sequence>
<gene>
    <name evidence="1" type="ORF">HMPREF9094_2080</name>
</gene>
<proteinExistence type="predicted"/>
<name>F9EQ75_9FUSO</name>
<protein>
    <submittedName>
        <fullName evidence="1">Uncharacterized protein</fullName>
    </submittedName>
</protein>
<dbReference type="EMBL" id="AFQD01000376">
    <property type="protein sequence ID" value="EGQ78892.1"/>
    <property type="molecule type" value="Genomic_DNA"/>
</dbReference>
<reference evidence="1 2" key="1">
    <citation type="submission" date="2011-05" db="EMBL/GenBank/DDBJ databases">
        <authorList>
            <person name="Muzny D."/>
            <person name="Qin X."/>
            <person name="Deng J."/>
            <person name="Jiang H."/>
            <person name="Liu Y."/>
            <person name="Qu J."/>
            <person name="Song X.-Z."/>
            <person name="Zhang L."/>
            <person name="Thornton R."/>
            <person name="Coyle M."/>
            <person name="Francisco L."/>
            <person name="Jackson L."/>
            <person name="Javaid M."/>
            <person name="Korchina V."/>
            <person name="Kovar C."/>
            <person name="Mata R."/>
            <person name="Mathew T."/>
            <person name="Ngo R."/>
            <person name="Nguyen L."/>
            <person name="Nguyen N."/>
            <person name="Okwuonu G."/>
            <person name="Ongeri F."/>
            <person name="Pham C."/>
            <person name="Simmons D."/>
            <person name="Wilczek-Boney K."/>
            <person name="Hale W."/>
            <person name="Jakkamsetti A."/>
            <person name="Pham P."/>
            <person name="Ruth R."/>
            <person name="San Lucas F."/>
            <person name="Warren J."/>
            <person name="Zhang J."/>
            <person name="Zhao Z."/>
            <person name="Zhou C."/>
            <person name="Zhu D."/>
            <person name="Lee S."/>
            <person name="Bess C."/>
            <person name="Blankenburg K."/>
            <person name="Forbes L."/>
            <person name="Fu Q."/>
            <person name="Gubbala S."/>
            <person name="Hirani K."/>
            <person name="Jayaseelan J.C."/>
            <person name="Lara F."/>
            <person name="Munidasa M."/>
            <person name="Palculict T."/>
            <person name="Patil S."/>
            <person name="Pu L.-L."/>
            <person name="Saada N."/>
            <person name="Tang L."/>
            <person name="Weissenberger G."/>
            <person name="Zhu Y."/>
            <person name="Hemphill L."/>
            <person name="Shang Y."/>
            <person name="Youmans B."/>
            <person name="Ayvaz T."/>
            <person name="Ross M."/>
            <person name="Santibanez J."/>
            <person name="Aqrawi P."/>
            <person name="Gross S."/>
            <person name="Joshi V."/>
            <person name="Fowler G."/>
            <person name="Nazareth L."/>
            <person name="Reid J."/>
            <person name="Worley K."/>
            <person name="Petrosino J."/>
            <person name="Highlander S."/>
            <person name="Gibbs R."/>
        </authorList>
    </citation>
    <scope>NUCLEOTIDE SEQUENCE [LARGE SCALE GENOMIC DNA]</scope>
    <source>
        <strain evidence="1 2">ATCC 51191</strain>
    </source>
</reference>
<evidence type="ECO:0000313" key="1">
    <source>
        <dbReference type="EMBL" id="EGQ78892.1"/>
    </source>
</evidence>
<dbReference type="Proteomes" id="UP000005392">
    <property type="component" value="Unassembled WGS sequence"/>
</dbReference>
<dbReference type="PATRIC" id="fig|997347.4.peg.1918"/>
<evidence type="ECO:0000313" key="2">
    <source>
        <dbReference type="Proteomes" id="UP000005392"/>
    </source>
</evidence>
<comment type="caution">
    <text evidence="1">The sequence shown here is derived from an EMBL/GenBank/DDBJ whole genome shotgun (WGS) entry which is preliminary data.</text>
</comment>
<dbReference type="AlphaFoldDB" id="F9EQ75"/>
<organism evidence="1 2">
    <name type="scientific">Fusobacterium animalis ATCC 51191</name>
    <dbReference type="NCBI Taxonomy" id="997347"/>
    <lineage>
        <taxon>Bacteria</taxon>
        <taxon>Fusobacteriati</taxon>
        <taxon>Fusobacteriota</taxon>
        <taxon>Fusobacteriia</taxon>
        <taxon>Fusobacteriales</taxon>
        <taxon>Fusobacteriaceae</taxon>
        <taxon>Fusobacterium</taxon>
    </lineage>
</organism>
<keyword evidence="2" id="KW-1185">Reference proteome</keyword>